<dbReference type="Proteomes" id="UP001240697">
    <property type="component" value="Chromosome"/>
</dbReference>
<keyword evidence="2" id="KW-1185">Reference proteome</keyword>
<evidence type="ECO:0000313" key="2">
    <source>
        <dbReference type="Proteomes" id="UP001240697"/>
    </source>
</evidence>
<reference evidence="1 2" key="1">
    <citation type="submission" date="2023-05" db="EMBL/GenBank/DDBJ databases">
        <authorList>
            <person name="Yin Y."/>
            <person name="Lu Z."/>
        </authorList>
    </citation>
    <scope>NUCLEOTIDE SEQUENCE [LARGE SCALE GENOMIC DNA]</scope>
    <source>
        <strain evidence="1 2">ZM22</strain>
    </source>
</reference>
<proteinExistence type="predicted"/>
<dbReference type="EMBL" id="CP125947">
    <property type="protein sequence ID" value="WHS65242.1"/>
    <property type="molecule type" value="Genomic_DNA"/>
</dbReference>
<gene>
    <name evidence="1" type="ORF">QMY55_22625</name>
</gene>
<sequence length="69" mass="8043">MRQGFARNMVRCADDMIGYIDFEDDPLATLPRELCIVKDALCYAYSTALYLRQAGVMEAARPHWQQWRT</sequence>
<dbReference type="RefSeq" id="WP_283486343.1">
    <property type="nucleotide sequence ID" value="NZ_CP125947.1"/>
</dbReference>
<evidence type="ECO:0000313" key="1">
    <source>
        <dbReference type="EMBL" id="WHS65242.1"/>
    </source>
</evidence>
<accession>A0ABY8SQA3</accession>
<name>A0ABY8SQA3_9BURK</name>
<protein>
    <submittedName>
        <fullName evidence="1">Uncharacterized protein</fullName>
    </submittedName>
</protein>
<organism evidence="1 2">
    <name type="scientific">Comamonas resistens</name>
    <dbReference type="NCBI Taxonomy" id="3046670"/>
    <lineage>
        <taxon>Bacteria</taxon>
        <taxon>Pseudomonadati</taxon>
        <taxon>Pseudomonadota</taxon>
        <taxon>Betaproteobacteria</taxon>
        <taxon>Burkholderiales</taxon>
        <taxon>Comamonadaceae</taxon>
        <taxon>Comamonas</taxon>
    </lineage>
</organism>